<gene>
    <name evidence="3" type="ORF">BJI46_12765</name>
</gene>
<accession>A0A1E7R8B2</accession>
<dbReference type="RefSeq" id="WP_070070013.1">
    <property type="nucleotide sequence ID" value="NZ_MKKK01000025.1"/>
</dbReference>
<reference evidence="3 4" key="1">
    <citation type="submission" date="2016-09" db="EMBL/GenBank/DDBJ databases">
        <authorList>
            <person name="Capua I."/>
            <person name="De Benedictis P."/>
            <person name="Joannis T."/>
            <person name="Lombin L.H."/>
            <person name="Cattoli G."/>
        </authorList>
    </citation>
    <scope>NUCLEOTIDE SEQUENCE [LARGE SCALE GENOMIC DNA]</scope>
    <source>
        <strain evidence="3 4">ANC 4671</strain>
    </source>
</reference>
<feature type="signal peptide" evidence="1">
    <location>
        <begin position="1"/>
        <end position="21"/>
    </location>
</feature>
<organism evidence="3 4">
    <name type="scientific">Acinetobacter qingfengensis</name>
    <dbReference type="NCBI Taxonomy" id="1262585"/>
    <lineage>
        <taxon>Bacteria</taxon>
        <taxon>Pseudomonadati</taxon>
        <taxon>Pseudomonadota</taxon>
        <taxon>Gammaproteobacteria</taxon>
        <taxon>Moraxellales</taxon>
        <taxon>Moraxellaceae</taxon>
        <taxon>Acinetobacter</taxon>
    </lineage>
</organism>
<evidence type="ECO:0000259" key="2">
    <source>
        <dbReference type="Pfam" id="PF08794"/>
    </source>
</evidence>
<dbReference type="AlphaFoldDB" id="A0A1E7R8B2"/>
<dbReference type="InterPro" id="IPR011250">
    <property type="entry name" value="OMP/PagP_B-barrel"/>
</dbReference>
<protein>
    <recommendedName>
        <fullName evidence="2">Factor H binding protein-like C-terminal domain-containing protein</fullName>
    </recommendedName>
</protein>
<evidence type="ECO:0000313" key="3">
    <source>
        <dbReference type="EMBL" id="OEY95541.1"/>
    </source>
</evidence>
<dbReference type="InterPro" id="IPR014902">
    <property type="entry name" value="FHBP-like_C"/>
</dbReference>
<feature type="domain" description="Factor H binding protein-like C-terminal" evidence="2">
    <location>
        <begin position="161"/>
        <end position="261"/>
    </location>
</feature>
<comment type="caution">
    <text evidence="3">The sequence shown here is derived from an EMBL/GenBank/DDBJ whole genome shotgun (WGS) entry which is preliminary data.</text>
</comment>
<proteinExistence type="predicted"/>
<feature type="chain" id="PRO_5043144606" description="Factor H binding protein-like C-terminal domain-containing protein" evidence="1">
    <location>
        <begin position="22"/>
        <end position="279"/>
    </location>
</feature>
<dbReference type="Gene3D" id="2.40.160.90">
    <property type="match status" value="1"/>
</dbReference>
<evidence type="ECO:0000256" key="1">
    <source>
        <dbReference type="SAM" id="SignalP"/>
    </source>
</evidence>
<dbReference type="Proteomes" id="UP000185895">
    <property type="component" value="Unassembled WGS sequence"/>
</dbReference>
<dbReference type="SUPFAM" id="SSF56925">
    <property type="entry name" value="OMPA-like"/>
    <property type="match status" value="1"/>
</dbReference>
<evidence type="ECO:0000313" key="4">
    <source>
        <dbReference type="Proteomes" id="UP000185895"/>
    </source>
</evidence>
<sequence>MKISKTTALLLAALASSVAMADDPTWTAPTVDFSEAGATDDYGYTGSFVLDNIVYGPGSEAEHPATAGNNNYDGDTSAITAPTETTLDLESLPKYTVIGGNTRGTYNSDSTAVTAYRIYVQDYSAIVANNTRSTTTGFVDGDSYTKAIYGLSDPAGSIAAIQAAGSYTYNGVLITPSGDPGDFNYTITAAGSTLTGSGTASFTYAGVGTFNLTLASATLSTTDGLLGVTNGNVTVAELSGLTAKYDLGVYGDAAQEVAGNIHTWSVNYGLTDLPIIGKR</sequence>
<keyword evidence="4" id="KW-1185">Reference proteome</keyword>
<dbReference type="Pfam" id="PF08794">
    <property type="entry name" value="FHBP_C"/>
    <property type="match status" value="1"/>
</dbReference>
<name>A0A1E7R8B2_9GAMM</name>
<dbReference type="EMBL" id="MKKK01000025">
    <property type="protein sequence ID" value="OEY95541.1"/>
    <property type="molecule type" value="Genomic_DNA"/>
</dbReference>
<dbReference type="STRING" id="1262585.BJI46_12765"/>
<keyword evidence="1" id="KW-0732">Signal</keyword>